<feature type="region of interest" description="Disordered" evidence="1">
    <location>
        <begin position="80"/>
        <end position="104"/>
    </location>
</feature>
<accession>A0A1D1XC95</accession>
<evidence type="ECO:0000256" key="1">
    <source>
        <dbReference type="SAM" id="MobiDB-lite"/>
    </source>
</evidence>
<feature type="non-terminal residue" evidence="2">
    <location>
        <position position="1"/>
    </location>
</feature>
<dbReference type="InterPro" id="IPR039620">
    <property type="entry name" value="BKI1/MAKR1/3/4"/>
</dbReference>
<proteinExistence type="predicted"/>
<dbReference type="GO" id="GO:0005886">
    <property type="term" value="C:plasma membrane"/>
    <property type="evidence" value="ECO:0007669"/>
    <property type="project" value="InterPro"/>
</dbReference>
<dbReference type="PANTHER" id="PTHR33312:SF19">
    <property type="entry name" value="BRI1 KINASE INHIBITOR 1"/>
    <property type="match status" value="1"/>
</dbReference>
<reference evidence="2" key="1">
    <citation type="submission" date="2015-07" db="EMBL/GenBank/DDBJ databases">
        <title>Transcriptome Assembly of Anthurium amnicola.</title>
        <authorList>
            <person name="Suzuki J."/>
        </authorList>
    </citation>
    <scope>NUCLEOTIDE SEQUENCE</scope>
</reference>
<organism evidence="2">
    <name type="scientific">Anthurium amnicola</name>
    <dbReference type="NCBI Taxonomy" id="1678845"/>
    <lineage>
        <taxon>Eukaryota</taxon>
        <taxon>Viridiplantae</taxon>
        <taxon>Streptophyta</taxon>
        <taxon>Embryophyta</taxon>
        <taxon>Tracheophyta</taxon>
        <taxon>Spermatophyta</taxon>
        <taxon>Magnoliopsida</taxon>
        <taxon>Liliopsida</taxon>
        <taxon>Araceae</taxon>
        <taxon>Pothoideae</taxon>
        <taxon>Potheae</taxon>
        <taxon>Anthurium</taxon>
    </lineage>
</organism>
<feature type="region of interest" description="Disordered" evidence="1">
    <location>
        <begin position="1"/>
        <end position="57"/>
    </location>
</feature>
<evidence type="ECO:0000313" key="2">
    <source>
        <dbReference type="EMBL" id="JAT40060.1"/>
    </source>
</evidence>
<dbReference type="AlphaFoldDB" id="A0A1D1XC95"/>
<dbReference type="GO" id="GO:0019210">
    <property type="term" value="F:kinase inhibitor activity"/>
    <property type="evidence" value="ECO:0007669"/>
    <property type="project" value="InterPro"/>
</dbReference>
<sequence>SSSSSSSAASSNGDAKDRAKNHHRLLSSLFGGVGRWRKGGEAAEREEEEERRRKRSAFDAMTRLLRRYVSAVEPLFSMRGGGRGRGRRGDLSRRPYSFSGNPSAGAAAAVAAGGKGEEWLRRRRGELSAPASMRTSPANSGLLVAAPPGVGCSSDDSTMEELQSAIEAAIAHCKNSIAVKEEKCNC</sequence>
<name>A0A1D1XC95_9ARAE</name>
<gene>
    <name evidence="2" type="primary">BKI1_1</name>
    <name evidence="2" type="ORF">g.93282</name>
</gene>
<feature type="compositionally biased region" description="Low complexity" evidence="1">
    <location>
        <begin position="1"/>
        <end position="11"/>
    </location>
</feature>
<protein>
    <submittedName>
        <fullName evidence="2">Putative BRI1 kinase inhibitor 1</fullName>
    </submittedName>
</protein>
<dbReference type="EMBL" id="GDJX01027876">
    <property type="protein sequence ID" value="JAT40060.1"/>
    <property type="molecule type" value="Transcribed_RNA"/>
</dbReference>
<dbReference type="PANTHER" id="PTHR33312">
    <property type="entry name" value="MEMBRANE-ASSOCIATED KINASE REGULATOR 4-RELATED"/>
    <property type="match status" value="1"/>
</dbReference>